<sequence length="62" mass="6744">MFLLFGRNPLVTGIVILAGVALLAFGIDRGKILMIVLGVILVGRGGLNLAGYWRRHDRAGRR</sequence>
<keyword evidence="3" id="KW-1185">Reference proteome</keyword>
<dbReference type="AlphaFoldDB" id="A0A8J3VR55"/>
<reference evidence="2" key="1">
    <citation type="submission" date="2021-01" db="EMBL/GenBank/DDBJ databases">
        <title>Whole genome shotgun sequence of Rugosimonospora africana NBRC 104875.</title>
        <authorList>
            <person name="Komaki H."/>
            <person name="Tamura T."/>
        </authorList>
    </citation>
    <scope>NUCLEOTIDE SEQUENCE</scope>
    <source>
        <strain evidence="2">NBRC 104875</strain>
    </source>
</reference>
<evidence type="ECO:0000313" key="3">
    <source>
        <dbReference type="Proteomes" id="UP000642748"/>
    </source>
</evidence>
<protein>
    <submittedName>
        <fullName evidence="2">Uncharacterized protein</fullName>
    </submittedName>
</protein>
<keyword evidence="1" id="KW-0472">Membrane</keyword>
<feature type="transmembrane region" description="Helical" evidence="1">
    <location>
        <begin position="9"/>
        <end position="27"/>
    </location>
</feature>
<dbReference type="RefSeq" id="WP_203919400.1">
    <property type="nucleotide sequence ID" value="NZ_BONZ01000038.1"/>
</dbReference>
<evidence type="ECO:0000313" key="2">
    <source>
        <dbReference type="EMBL" id="GIH15774.1"/>
    </source>
</evidence>
<feature type="transmembrane region" description="Helical" evidence="1">
    <location>
        <begin position="33"/>
        <end position="53"/>
    </location>
</feature>
<organism evidence="2 3">
    <name type="scientific">Rugosimonospora africana</name>
    <dbReference type="NCBI Taxonomy" id="556532"/>
    <lineage>
        <taxon>Bacteria</taxon>
        <taxon>Bacillati</taxon>
        <taxon>Actinomycetota</taxon>
        <taxon>Actinomycetes</taxon>
        <taxon>Micromonosporales</taxon>
        <taxon>Micromonosporaceae</taxon>
        <taxon>Rugosimonospora</taxon>
    </lineage>
</organism>
<comment type="caution">
    <text evidence="2">The sequence shown here is derived from an EMBL/GenBank/DDBJ whole genome shotgun (WGS) entry which is preliminary data.</text>
</comment>
<accession>A0A8J3VR55</accession>
<keyword evidence="1" id="KW-1133">Transmembrane helix</keyword>
<name>A0A8J3VR55_9ACTN</name>
<evidence type="ECO:0000256" key="1">
    <source>
        <dbReference type="SAM" id="Phobius"/>
    </source>
</evidence>
<proteinExistence type="predicted"/>
<dbReference type="Proteomes" id="UP000642748">
    <property type="component" value="Unassembled WGS sequence"/>
</dbReference>
<gene>
    <name evidence="2" type="ORF">Raf01_39460</name>
</gene>
<dbReference type="EMBL" id="BONZ01000038">
    <property type="protein sequence ID" value="GIH15774.1"/>
    <property type="molecule type" value="Genomic_DNA"/>
</dbReference>
<keyword evidence="1" id="KW-0812">Transmembrane</keyword>